<keyword evidence="3" id="KW-1185">Reference proteome</keyword>
<feature type="region of interest" description="Disordered" evidence="1">
    <location>
        <begin position="1"/>
        <end position="42"/>
    </location>
</feature>
<evidence type="ECO:0000313" key="2">
    <source>
        <dbReference type="EMBL" id="KIJ28167.1"/>
    </source>
</evidence>
<protein>
    <submittedName>
        <fullName evidence="2">Uncharacterized protein</fullName>
    </submittedName>
</protein>
<dbReference type="Proteomes" id="UP000054279">
    <property type="component" value="Unassembled WGS sequence"/>
</dbReference>
<organism evidence="2 3">
    <name type="scientific">Sphaerobolus stellatus (strain SS14)</name>
    <dbReference type="NCBI Taxonomy" id="990650"/>
    <lineage>
        <taxon>Eukaryota</taxon>
        <taxon>Fungi</taxon>
        <taxon>Dikarya</taxon>
        <taxon>Basidiomycota</taxon>
        <taxon>Agaricomycotina</taxon>
        <taxon>Agaricomycetes</taxon>
        <taxon>Phallomycetidae</taxon>
        <taxon>Geastrales</taxon>
        <taxon>Sphaerobolaceae</taxon>
        <taxon>Sphaerobolus</taxon>
    </lineage>
</organism>
<dbReference type="HOGENOM" id="CLU_1856570_0_0_1"/>
<gene>
    <name evidence="2" type="ORF">M422DRAFT_270572</name>
</gene>
<evidence type="ECO:0000313" key="3">
    <source>
        <dbReference type="Proteomes" id="UP000054279"/>
    </source>
</evidence>
<reference evidence="2 3" key="1">
    <citation type="submission" date="2014-06" db="EMBL/GenBank/DDBJ databases">
        <title>Evolutionary Origins and Diversification of the Mycorrhizal Mutualists.</title>
        <authorList>
            <consortium name="DOE Joint Genome Institute"/>
            <consortium name="Mycorrhizal Genomics Consortium"/>
            <person name="Kohler A."/>
            <person name="Kuo A."/>
            <person name="Nagy L.G."/>
            <person name="Floudas D."/>
            <person name="Copeland A."/>
            <person name="Barry K.W."/>
            <person name="Cichocki N."/>
            <person name="Veneault-Fourrey C."/>
            <person name="LaButti K."/>
            <person name="Lindquist E.A."/>
            <person name="Lipzen A."/>
            <person name="Lundell T."/>
            <person name="Morin E."/>
            <person name="Murat C."/>
            <person name="Riley R."/>
            <person name="Ohm R."/>
            <person name="Sun H."/>
            <person name="Tunlid A."/>
            <person name="Henrissat B."/>
            <person name="Grigoriev I.V."/>
            <person name="Hibbett D.S."/>
            <person name="Martin F."/>
        </authorList>
    </citation>
    <scope>NUCLEOTIDE SEQUENCE [LARGE SCALE GENOMIC DNA]</scope>
    <source>
        <strain evidence="2 3">SS14</strain>
    </source>
</reference>
<sequence length="138" mass="15546">MPPTTPRSKTRIQGAPTTPSNIGETPHKHKTPSGIGRVGLRKPSLDPEQIKLGVSKKFKLNYDIDDWQAQTIHKIWSGYDSIMCWNRVEQGKKKKLRAMFINEDNGKLAAAWKKASSGTQNLIYTSPEMALSPRFRVL</sequence>
<dbReference type="EMBL" id="KN837313">
    <property type="protein sequence ID" value="KIJ28167.1"/>
    <property type="molecule type" value="Genomic_DNA"/>
</dbReference>
<evidence type="ECO:0000256" key="1">
    <source>
        <dbReference type="SAM" id="MobiDB-lite"/>
    </source>
</evidence>
<proteinExistence type="predicted"/>
<dbReference type="AlphaFoldDB" id="A0A0C9UGP7"/>
<name>A0A0C9UGP7_SPHS4</name>
<accession>A0A0C9UGP7</accession>